<feature type="transmembrane region" description="Helical" evidence="8">
    <location>
        <begin position="320"/>
        <end position="346"/>
    </location>
</feature>
<evidence type="ECO:0000256" key="4">
    <source>
        <dbReference type="ARBA" id="ARBA00022475"/>
    </source>
</evidence>
<dbReference type="RefSeq" id="WP_123242946.1">
    <property type="nucleotide sequence ID" value="NZ_JAAHBY010000084.1"/>
</dbReference>
<dbReference type="Pfam" id="PF01594">
    <property type="entry name" value="AI-2E_transport"/>
    <property type="match status" value="1"/>
</dbReference>
<dbReference type="PANTHER" id="PTHR21716:SF53">
    <property type="entry name" value="PERMEASE PERM-RELATED"/>
    <property type="match status" value="1"/>
</dbReference>
<feature type="transmembrane region" description="Helical" evidence="8">
    <location>
        <begin position="255"/>
        <end position="279"/>
    </location>
</feature>
<dbReference type="Proteomes" id="UP000280698">
    <property type="component" value="Unassembled WGS sequence"/>
</dbReference>
<evidence type="ECO:0000313" key="9">
    <source>
        <dbReference type="EMBL" id="RNL92574.1"/>
    </source>
</evidence>
<gene>
    <name evidence="9" type="ORF">EFE23_22645</name>
</gene>
<keyword evidence="5 8" id="KW-0812">Transmembrane</keyword>
<dbReference type="InterPro" id="IPR002549">
    <property type="entry name" value="AI-2E-like"/>
</dbReference>
<evidence type="ECO:0000313" key="10">
    <source>
        <dbReference type="Proteomes" id="UP000280698"/>
    </source>
</evidence>
<comment type="similarity">
    <text evidence="2">Belongs to the autoinducer-2 exporter (AI-2E) (TC 2.A.86) family.</text>
</comment>
<keyword evidence="6 8" id="KW-1133">Transmembrane helix</keyword>
<evidence type="ECO:0000256" key="5">
    <source>
        <dbReference type="ARBA" id="ARBA00022692"/>
    </source>
</evidence>
<protein>
    <submittedName>
        <fullName evidence="9">AI-2E family transporter</fullName>
    </submittedName>
</protein>
<organism evidence="9 10">
    <name type="scientific">Micromonospora solifontis</name>
    <dbReference type="NCBI Taxonomy" id="2487138"/>
    <lineage>
        <taxon>Bacteria</taxon>
        <taxon>Bacillati</taxon>
        <taxon>Actinomycetota</taxon>
        <taxon>Actinomycetes</taxon>
        <taxon>Micromonosporales</taxon>
        <taxon>Micromonosporaceae</taxon>
        <taxon>Micromonospora</taxon>
    </lineage>
</organism>
<evidence type="ECO:0000256" key="1">
    <source>
        <dbReference type="ARBA" id="ARBA00004651"/>
    </source>
</evidence>
<dbReference type="PANTHER" id="PTHR21716">
    <property type="entry name" value="TRANSMEMBRANE PROTEIN"/>
    <property type="match status" value="1"/>
</dbReference>
<name>A0ABX9WBJ6_9ACTN</name>
<dbReference type="EMBL" id="RJLN01000084">
    <property type="protein sequence ID" value="RNL92574.1"/>
    <property type="molecule type" value="Genomic_DNA"/>
</dbReference>
<feature type="transmembrane region" description="Helical" evidence="8">
    <location>
        <begin position="81"/>
        <end position="102"/>
    </location>
</feature>
<evidence type="ECO:0000256" key="7">
    <source>
        <dbReference type="ARBA" id="ARBA00023136"/>
    </source>
</evidence>
<accession>A0ABX9WBJ6</accession>
<proteinExistence type="inferred from homology"/>
<evidence type="ECO:0000256" key="8">
    <source>
        <dbReference type="SAM" id="Phobius"/>
    </source>
</evidence>
<comment type="subcellular location">
    <subcellularLocation>
        <location evidence="1">Cell membrane</location>
        <topology evidence="1">Multi-pass membrane protein</topology>
    </subcellularLocation>
</comment>
<feature type="transmembrane region" description="Helical" evidence="8">
    <location>
        <begin position="286"/>
        <end position="308"/>
    </location>
</feature>
<feature type="transmembrane region" description="Helical" evidence="8">
    <location>
        <begin position="49"/>
        <end position="69"/>
    </location>
</feature>
<feature type="transmembrane region" description="Helical" evidence="8">
    <location>
        <begin position="20"/>
        <end position="43"/>
    </location>
</feature>
<reference evidence="9 10" key="1">
    <citation type="submission" date="2018-11" db="EMBL/GenBank/DDBJ databases">
        <title>Micromonospora sp. PPF5-17, a new actinomycetes isolated from a hot spring soil.</title>
        <authorList>
            <person name="Thawai C."/>
        </authorList>
    </citation>
    <scope>NUCLEOTIDE SEQUENCE [LARGE SCALE GENOMIC DNA]</scope>
    <source>
        <strain evidence="9 10">PPF5-17</strain>
    </source>
</reference>
<keyword evidence="10" id="KW-1185">Reference proteome</keyword>
<keyword evidence="3" id="KW-0813">Transport</keyword>
<keyword evidence="7 8" id="KW-0472">Membrane</keyword>
<evidence type="ECO:0000256" key="2">
    <source>
        <dbReference type="ARBA" id="ARBA00009773"/>
    </source>
</evidence>
<keyword evidence="4" id="KW-1003">Cell membrane</keyword>
<evidence type="ECO:0000256" key="6">
    <source>
        <dbReference type="ARBA" id="ARBA00022989"/>
    </source>
</evidence>
<evidence type="ECO:0000256" key="3">
    <source>
        <dbReference type="ARBA" id="ARBA00022448"/>
    </source>
</evidence>
<feature type="transmembrane region" description="Helical" evidence="8">
    <location>
        <begin position="226"/>
        <end position="249"/>
    </location>
</feature>
<comment type="caution">
    <text evidence="9">The sequence shown here is derived from an EMBL/GenBank/DDBJ whole genome shotgun (WGS) entry which is preliminary data.</text>
</comment>
<feature type="transmembrane region" description="Helical" evidence="8">
    <location>
        <begin position="163"/>
        <end position="185"/>
    </location>
</feature>
<sequence>MPEHRTPNSGAASAWEALPWSLRVATVCGLCVLVLATTAYLVGRLLLTVAPLCLAVAVSLLLTALLSPVSRLLRRLRVPNTLAALGAVLTLLGLVALAVTVVTSQVATEFDDLGATLSAGLAEIRQAVVDGPLPIDEAQLDAIVAVVRERVTQRSAELDPAEAASVTLEAVGAALLAVILLFFLLKDGSRMWAWLLRPVPQRLRTTLDEAGRAGWWALSRYIGGQVVVAAVDAIGIGVALLIIGVPLALPLALLTFLGGFVPIVGATVAGVAAALVALVANGPTDALLVIAAVIVVQQLEGNLLEPLIVGRALRLHPVPVLLAVTAGTLLGGIAGAVVAVPILAVLHRTGAVLVKRGTRQQSTGTE</sequence>